<gene>
    <name evidence="1" type="ORF">GCM10011342_09460</name>
</gene>
<dbReference type="Proteomes" id="UP000613582">
    <property type="component" value="Unassembled WGS sequence"/>
</dbReference>
<protein>
    <recommendedName>
        <fullName evidence="3">Solute-binding protein family 3/N-terminal domain-containing protein</fullName>
    </recommendedName>
</protein>
<keyword evidence="2" id="KW-1185">Reference proteome</keyword>
<accession>A0A8J2V1P3</accession>
<name>A0A8J2V1P3_9PROT</name>
<reference evidence="1" key="1">
    <citation type="journal article" date="2014" name="Int. J. Syst. Evol. Microbiol.">
        <title>Complete genome sequence of Corynebacterium casei LMG S-19264T (=DSM 44701T), isolated from a smear-ripened cheese.</title>
        <authorList>
            <consortium name="US DOE Joint Genome Institute (JGI-PGF)"/>
            <person name="Walter F."/>
            <person name="Albersmeier A."/>
            <person name="Kalinowski J."/>
            <person name="Ruckert C."/>
        </authorList>
    </citation>
    <scope>NUCLEOTIDE SEQUENCE</scope>
    <source>
        <strain evidence="1">CGMCC 1.12921</strain>
    </source>
</reference>
<sequence>MALLSNAAAQTVEIYTDRWEPYVRGEGDRLGLVSRNVDMVMAYAGYDADYNYMDFTLARMIVRRCGEEGIEDCPVPMAFPYFRNADRDDEVLFSAPLFEVTNVLFYNRRNPGAISSVRVDADPECAGGVDGSAFSGQRLGLIKGFVYGPNVDCLLSVIVGPDPDNPPEDALADVRFFQSEVDALDALIRGQIDYFPMAQPAGNAILESAYPDRRELIGAVAGTQSRRSVHVIAPRTARGRQLIDAFNASLCSLSGNPPVSGECETNGTGAESATNILLMSDEALTINIARREDIAEIVPVDGYPIIIGITCLPETAECDGERFALSEGTRAIILEWSDTMVKAQLNDRLYKTVMDNSRVVVLNGPHAGKELWIKNMHIKIVK</sequence>
<evidence type="ECO:0000313" key="2">
    <source>
        <dbReference type="Proteomes" id="UP000613582"/>
    </source>
</evidence>
<dbReference type="EMBL" id="BMGH01000001">
    <property type="protein sequence ID" value="GGD02543.1"/>
    <property type="molecule type" value="Genomic_DNA"/>
</dbReference>
<proteinExistence type="predicted"/>
<evidence type="ECO:0000313" key="1">
    <source>
        <dbReference type="EMBL" id="GGD02543.1"/>
    </source>
</evidence>
<dbReference type="AlphaFoldDB" id="A0A8J2V1P3"/>
<evidence type="ECO:0008006" key="3">
    <source>
        <dbReference type="Google" id="ProtNLM"/>
    </source>
</evidence>
<organism evidence="1 2">
    <name type="scientific">Aquisalinus flavus</name>
    <dbReference type="NCBI Taxonomy" id="1526572"/>
    <lineage>
        <taxon>Bacteria</taxon>
        <taxon>Pseudomonadati</taxon>
        <taxon>Pseudomonadota</taxon>
        <taxon>Alphaproteobacteria</taxon>
        <taxon>Parvularculales</taxon>
        <taxon>Parvularculaceae</taxon>
        <taxon>Aquisalinus</taxon>
    </lineage>
</organism>
<dbReference type="SUPFAM" id="SSF53850">
    <property type="entry name" value="Periplasmic binding protein-like II"/>
    <property type="match status" value="1"/>
</dbReference>
<comment type="caution">
    <text evidence="1">The sequence shown here is derived from an EMBL/GenBank/DDBJ whole genome shotgun (WGS) entry which is preliminary data.</text>
</comment>
<reference evidence="1" key="2">
    <citation type="submission" date="2020-09" db="EMBL/GenBank/DDBJ databases">
        <authorList>
            <person name="Sun Q."/>
            <person name="Zhou Y."/>
        </authorList>
    </citation>
    <scope>NUCLEOTIDE SEQUENCE</scope>
    <source>
        <strain evidence="1">CGMCC 1.12921</strain>
    </source>
</reference>